<comment type="caution">
    <text evidence="10">The sequence shown here is derived from an EMBL/GenBank/DDBJ whole genome shotgun (WGS) entry which is preliminary data.</text>
</comment>
<dbReference type="SMART" id="SM00046">
    <property type="entry name" value="DAGKc"/>
    <property type="match status" value="1"/>
</dbReference>
<proteinExistence type="inferred from homology"/>
<feature type="domain" description="DAGKc" evidence="9">
    <location>
        <begin position="1"/>
        <end position="122"/>
    </location>
</feature>
<dbReference type="AlphaFoldDB" id="A0A2T0QAH5"/>
<dbReference type="Pfam" id="PF00781">
    <property type="entry name" value="DAGK_cat"/>
    <property type="match status" value="1"/>
</dbReference>
<dbReference type="EMBL" id="PVZC01000002">
    <property type="protein sequence ID" value="PRY00843.1"/>
    <property type="molecule type" value="Genomic_DNA"/>
</dbReference>
<dbReference type="PROSITE" id="PS50146">
    <property type="entry name" value="DAGK"/>
    <property type="match status" value="1"/>
</dbReference>
<dbReference type="InterPro" id="IPR050187">
    <property type="entry name" value="Lipid_Phosphate_FormReg"/>
</dbReference>
<evidence type="ECO:0000313" key="11">
    <source>
        <dbReference type="Proteomes" id="UP000237846"/>
    </source>
</evidence>
<dbReference type="InterPro" id="IPR001206">
    <property type="entry name" value="Diacylglycerol_kinase_cat_dom"/>
</dbReference>
<keyword evidence="7" id="KW-0443">Lipid metabolism</keyword>
<evidence type="ECO:0000256" key="4">
    <source>
        <dbReference type="ARBA" id="ARBA00022741"/>
    </source>
</evidence>
<dbReference type="PANTHER" id="PTHR12358">
    <property type="entry name" value="SPHINGOSINE KINASE"/>
    <property type="match status" value="1"/>
</dbReference>
<dbReference type="PANTHER" id="PTHR12358:SF54">
    <property type="entry name" value="SPHINGOSINE KINASE RELATED PROTEIN"/>
    <property type="match status" value="1"/>
</dbReference>
<dbReference type="Proteomes" id="UP000237846">
    <property type="component" value="Unassembled WGS sequence"/>
</dbReference>
<evidence type="ECO:0000256" key="8">
    <source>
        <dbReference type="ARBA" id="ARBA00023264"/>
    </source>
</evidence>
<dbReference type="RefSeq" id="WP_106242953.1">
    <property type="nucleotide sequence ID" value="NZ_PVZC01000002.1"/>
</dbReference>
<keyword evidence="7" id="KW-0444">Lipid biosynthesis</keyword>
<dbReference type="GO" id="GO:0016301">
    <property type="term" value="F:kinase activity"/>
    <property type="evidence" value="ECO:0007669"/>
    <property type="project" value="UniProtKB-KW"/>
</dbReference>
<organism evidence="10 11">
    <name type="scientific">Allonocardiopsis opalescens</name>
    <dbReference type="NCBI Taxonomy" id="1144618"/>
    <lineage>
        <taxon>Bacteria</taxon>
        <taxon>Bacillati</taxon>
        <taxon>Actinomycetota</taxon>
        <taxon>Actinomycetes</taxon>
        <taxon>Streptosporangiales</taxon>
        <taxon>Allonocardiopsis</taxon>
    </lineage>
</organism>
<evidence type="ECO:0000256" key="6">
    <source>
        <dbReference type="ARBA" id="ARBA00022840"/>
    </source>
</evidence>
<evidence type="ECO:0000256" key="3">
    <source>
        <dbReference type="ARBA" id="ARBA00022679"/>
    </source>
</evidence>
<evidence type="ECO:0000256" key="5">
    <source>
        <dbReference type="ARBA" id="ARBA00022777"/>
    </source>
</evidence>
<comment type="similarity">
    <text evidence="2">Belongs to the diacylglycerol/lipid kinase family.</text>
</comment>
<dbReference type="Pfam" id="PF19279">
    <property type="entry name" value="YegS_C"/>
    <property type="match status" value="1"/>
</dbReference>
<gene>
    <name evidence="10" type="ORF">CLV72_102475</name>
</gene>
<keyword evidence="6" id="KW-0067">ATP-binding</keyword>
<reference evidence="10 11" key="1">
    <citation type="submission" date="2018-03" db="EMBL/GenBank/DDBJ databases">
        <title>Genomic Encyclopedia of Archaeal and Bacterial Type Strains, Phase II (KMG-II): from individual species to whole genera.</title>
        <authorList>
            <person name="Goeker M."/>
        </authorList>
    </citation>
    <scope>NUCLEOTIDE SEQUENCE [LARGE SCALE GENOMIC DNA]</scope>
    <source>
        <strain evidence="10 11">DSM 45601</strain>
    </source>
</reference>
<evidence type="ECO:0000256" key="1">
    <source>
        <dbReference type="ARBA" id="ARBA00001946"/>
    </source>
</evidence>
<evidence type="ECO:0000256" key="2">
    <source>
        <dbReference type="ARBA" id="ARBA00005983"/>
    </source>
</evidence>
<dbReference type="GO" id="GO:0005524">
    <property type="term" value="F:ATP binding"/>
    <property type="evidence" value="ECO:0007669"/>
    <property type="project" value="UniProtKB-KW"/>
</dbReference>
<keyword evidence="8" id="KW-1208">Phospholipid metabolism</keyword>
<dbReference type="OrthoDB" id="142078at2"/>
<evidence type="ECO:0000313" key="10">
    <source>
        <dbReference type="EMBL" id="PRY00843.1"/>
    </source>
</evidence>
<keyword evidence="4" id="KW-0547">Nucleotide-binding</keyword>
<protein>
    <submittedName>
        <fullName evidence="10">Diacylglycerol kinase family enzyme</fullName>
    </submittedName>
</protein>
<keyword evidence="5 10" id="KW-0418">Kinase</keyword>
<sequence length="299" mass="30824">MLIVTNSAAGGTDDDTVRLVVAELGEGVDTAGSTDPAQLDELLDRGHDTVVVAGGDGSLHAVVNALYRRGELADRIVGLVPLGTGNDFAQGMGIPLDAAEAARLLRGRRPTPVDLLVDDTGEVTVNAVHLGVGAEATRAAQNWKPLLGPAGFPVGGVLAGVSAKGWHARVEVDGRALVDNDLEILMVGLANGPFIGGATGVLSPDARPDDGLVDVVVSHATGIASRVAYAMDLHRGEHHARADVTFLQGREVAVTGGPFAISADGEFSEGLESRTWRVLPGALNFLAPPVEDRPATTRP</sequence>
<dbReference type="Gene3D" id="3.40.50.10330">
    <property type="entry name" value="Probable inorganic polyphosphate/atp-NAD kinase, domain 1"/>
    <property type="match status" value="1"/>
</dbReference>
<dbReference type="InterPro" id="IPR045540">
    <property type="entry name" value="YegS/DAGK_C"/>
</dbReference>
<dbReference type="Gene3D" id="2.60.200.40">
    <property type="match status" value="1"/>
</dbReference>
<evidence type="ECO:0000259" key="9">
    <source>
        <dbReference type="PROSITE" id="PS50146"/>
    </source>
</evidence>
<evidence type="ECO:0000256" key="7">
    <source>
        <dbReference type="ARBA" id="ARBA00023209"/>
    </source>
</evidence>
<keyword evidence="3" id="KW-0808">Transferase</keyword>
<accession>A0A2T0QAH5</accession>
<keyword evidence="11" id="KW-1185">Reference proteome</keyword>
<keyword evidence="7" id="KW-0594">Phospholipid biosynthesis</keyword>
<name>A0A2T0QAH5_9ACTN</name>
<comment type="cofactor">
    <cofactor evidence="1">
        <name>Mg(2+)</name>
        <dbReference type="ChEBI" id="CHEBI:18420"/>
    </cofactor>
</comment>
<dbReference type="GO" id="GO:0008654">
    <property type="term" value="P:phospholipid biosynthetic process"/>
    <property type="evidence" value="ECO:0007669"/>
    <property type="project" value="UniProtKB-KW"/>
</dbReference>
<dbReference type="InterPro" id="IPR016064">
    <property type="entry name" value="NAD/diacylglycerol_kinase_sf"/>
</dbReference>
<dbReference type="InterPro" id="IPR017438">
    <property type="entry name" value="ATP-NAD_kinase_N"/>
</dbReference>
<dbReference type="SUPFAM" id="SSF111331">
    <property type="entry name" value="NAD kinase/diacylglycerol kinase-like"/>
    <property type="match status" value="1"/>
</dbReference>